<keyword evidence="5" id="KW-1185">Reference proteome</keyword>
<comment type="caution">
    <text evidence="4">The sequence shown here is derived from an EMBL/GenBank/DDBJ whole genome shotgun (WGS) entry which is preliminary data.</text>
</comment>
<reference evidence="4 5" key="1">
    <citation type="submission" date="2019-03" db="EMBL/GenBank/DDBJ databases">
        <title>Genomic Encyclopedia of Type Strains, Phase IV (KMG-IV): sequencing the most valuable type-strain genomes for metagenomic binning, comparative biology and taxonomic classification.</title>
        <authorList>
            <person name="Goeker M."/>
        </authorList>
    </citation>
    <scope>NUCLEOTIDE SEQUENCE [LARGE SCALE GENOMIC DNA]</scope>
    <source>
        <strain evidence="4 5">DSM 19605</strain>
    </source>
</reference>
<dbReference type="EMBL" id="SNYL01000001">
    <property type="protein sequence ID" value="TDQ45315.1"/>
    <property type="molecule type" value="Genomic_DNA"/>
</dbReference>
<dbReference type="Proteomes" id="UP000295510">
    <property type="component" value="Unassembled WGS sequence"/>
</dbReference>
<gene>
    <name evidence="4" type="ORF">DFR43_101218</name>
</gene>
<evidence type="ECO:0000259" key="3">
    <source>
        <dbReference type="Pfam" id="PF05567"/>
    </source>
</evidence>
<dbReference type="InterPro" id="IPR008707">
    <property type="entry name" value="B-propeller_PilY1"/>
</dbReference>
<keyword evidence="1" id="KW-0479">Metal-binding</keyword>
<evidence type="ECO:0000313" key="4">
    <source>
        <dbReference type="EMBL" id="TDQ45315.1"/>
    </source>
</evidence>
<evidence type="ECO:0000256" key="1">
    <source>
        <dbReference type="ARBA" id="ARBA00022723"/>
    </source>
</evidence>
<sequence length="1282" mass="139635">MKNTRASVHPRRWHQRLARLLPIGLLSTLAAANLVLAQVVIDQRPLIAAESVPGNLVLTPSVEWPTINSVANLGNYSATGTYAGYFDSSKCYAYHFSNVEAERHFYPVGFNSNGTCASNNTNLRWSGRFLNWALTQTIDPFRKALTGGLRVKDEPGETWLEKARHDGQGGTGVYPIRVLSNNTIIQGATPFNGLNGSASSLNSLRIRVHGLGNQFRLVLDNDNDNVLNLAANDSNVVAYNPSVHGRNNLQSDRAYVFSARVKVCDATSSFAIANGGTAFLEENCVRYPKNATLPANGWKPEGLIQEYAERLRFSIFGYLNDSSTVNGGRDGAALRGRQKYVGPREFDGLQGWRSNPRQEWNPDTGVFIRNPDPADASATVATVASRNPTIEDSGIINYINKFGQMTTANHKSRDPVSEMYYAALRYIRGLGNVPEYTVLNGNSASANYQLADGFPVITNWDDPYQFWCQPTAILGIGDVNTHRDKNLPGNLVTSNEPPMPAAVAADTGINVLTATQKVFQLEGITNRVPAIYTGRENSAYIAGMAYHARTVDLRPDLQGKQTISTHWVDVRENQVLAGRTDNQYWLAAKYGGFRVPEGFNPYTHTTPLPQSWWSRNGEILSGSGNNAYIRPDNFYVASDATRMIESLRAAFEQVEAEQRRSGASLAANSTRLETGTAIYQSIYKSGTFGGDLVAFELDPTNGRIVRTAWTAGENLPAHGSRNIRANLADGAEMAPFQWTNNNAERNRIRDALGMPSASFTNTQVQQMVNYLRGDRSLEEPNGTFRRRSDVLGSIINSQPVFVGAPPAGLYTGSAFNGANAYNTFVNNRANRTKMIYVSANDGMLHGFNAVTGAETFAFIPRSVFANDLKDYAQPGYTHRYYLDGEITVADAYTAVSGGNTSWHQAQWRTVLIGTQGRGGRSVFALDVTNPGDIRFMWERNASDIPALGNVLGKPVIAQVANGDWRVLMGNGPNSTGNRAQLITIRLSDGVSTVVDTAETGSIGLSAVFAWDSNNDGFSDRAYAGDLSGGVWRFSGLGTGTPTATKVFHARDANGNPQPISASPLVAKNPDTADTWIFFGTGRYLNTSDLSSTAAQTWYGLIDGTLITGRNQLSAVGFIGDFTVEGQEFVRRVLNEGTEVTGALRGWYFDLPVSGERMVLPNLLRGRVLIGTTRIPDVNDRCAPTGRGFIMAVDPFKGGRLSASFFDVNLDGFVNAGDGMVINGALLFVSGLGIANAPFNPIFTGNVMQVNREDGTINQILTSGNVGQDILRRTSWREIRRTN</sequence>
<protein>
    <submittedName>
        <fullName evidence="4">Type IV pilus assembly protein PilY1</fullName>
    </submittedName>
</protein>
<evidence type="ECO:0000313" key="5">
    <source>
        <dbReference type="Proteomes" id="UP000295510"/>
    </source>
</evidence>
<dbReference type="RefSeq" id="WP_133595507.1">
    <property type="nucleotide sequence ID" value="NZ_SNYL01000001.1"/>
</dbReference>
<name>A0A4R6UJQ9_9BURK</name>
<proteinExistence type="predicted"/>
<dbReference type="OrthoDB" id="7156875at2"/>
<evidence type="ECO:0000256" key="2">
    <source>
        <dbReference type="ARBA" id="ARBA00022837"/>
    </source>
</evidence>
<accession>A0A4R6UJQ9</accession>
<feature type="domain" description="PilY1 beta-propeller" evidence="3">
    <location>
        <begin position="791"/>
        <end position="1103"/>
    </location>
</feature>
<organism evidence="4 5">
    <name type="scientific">Tepidicella xavieri</name>
    <dbReference type="NCBI Taxonomy" id="360241"/>
    <lineage>
        <taxon>Bacteria</taxon>
        <taxon>Pseudomonadati</taxon>
        <taxon>Pseudomonadota</taxon>
        <taxon>Betaproteobacteria</taxon>
        <taxon>Burkholderiales</taxon>
        <taxon>Tepidicella</taxon>
    </lineage>
</organism>
<dbReference type="GO" id="GO:0046872">
    <property type="term" value="F:metal ion binding"/>
    <property type="evidence" value="ECO:0007669"/>
    <property type="project" value="UniProtKB-KW"/>
</dbReference>
<keyword evidence="2" id="KW-0106">Calcium</keyword>
<dbReference type="Pfam" id="PF05567">
    <property type="entry name" value="T4P_PilY1"/>
    <property type="match status" value="1"/>
</dbReference>